<dbReference type="InterPro" id="IPR025836">
    <property type="entry name" value="Zn_knuckle_CX2CX4HX4C"/>
</dbReference>
<dbReference type="PANTHER" id="PTHR31286:SF167">
    <property type="entry name" value="OS09G0268800 PROTEIN"/>
    <property type="match status" value="1"/>
</dbReference>
<dbReference type="Proteomes" id="UP000634136">
    <property type="component" value="Unassembled WGS sequence"/>
</dbReference>
<evidence type="ECO:0000256" key="1">
    <source>
        <dbReference type="PROSITE-ProRule" id="PRU00047"/>
    </source>
</evidence>
<keyword evidence="1" id="KW-0479">Metal-binding</keyword>
<accession>A0A834T006</accession>
<dbReference type="GO" id="GO:0003676">
    <property type="term" value="F:nucleic acid binding"/>
    <property type="evidence" value="ECO:0007669"/>
    <property type="project" value="InterPro"/>
</dbReference>
<dbReference type="PANTHER" id="PTHR31286">
    <property type="entry name" value="GLYCINE-RICH CELL WALL STRUCTURAL PROTEIN 1.8-LIKE"/>
    <property type="match status" value="1"/>
</dbReference>
<comment type="caution">
    <text evidence="3">The sequence shown here is derived from an EMBL/GenBank/DDBJ whole genome shotgun (WGS) entry which is preliminary data.</text>
</comment>
<evidence type="ECO:0000259" key="2">
    <source>
        <dbReference type="PROSITE" id="PS50158"/>
    </source>
</evidence>
<proteinExistence type="predicted"/>
<keyword evidence="1" id="KW-0863">Zinc-finger</keyword>
<keyword evidence="4" id="KW-1185">Reference proteome</keyword>
<dbReference type="PROSITE" id="PS50158">
    <property type="entry name" value="ZF_CCHC"/>
    <property type="match status" value="1"/>
</dbReference>
<evidence type="ECO:0000313" key="3">
    <source>
        <dbReference type="EMBL" id="KAF7813220.1"/>
    </source>
</evidence>
<dbReference type="AlphaFoldDB" id="A0A834T006"/>
<dbReference type="Pfam" id="PF14392">
    <property type="entry name" value="zf-CCHC_4"/>
    <property type="match status" value="1"/>
</dbReference>
<feature type="domain" description="CCHC-type" evidence="2">
    <location>
        <begin position="172"/>
        <end position="185"/>
    </location>
</feature>
<name>A0A834T006_9FABA</name>
<keyword evidence="1" id="KW-0862">Zinc</keyword>
<dbReference type="OrthoDB" id="1701901at2759"/>
<dbReference type="InterPro" id="IPR040256">
    <property type="entry name" value="At4g02000-like"/>
</dbReference>
<evidence type="ECO:0000313" key="4">
    <source>
        <dbReference type="Proteomes" id="UP000634136"/>
    </source>
</evidence>
<reference evidence="3" key="1">
    <citation type="submission" date="2020-09" db="EMBL/GenBank/DDBJ databases">
        <title>Genome-Enabled Discovery of Anthraquinone Biosynthesis in Senna tora.</title>
        <authorList>
            <person name="Kang S.-H."/>
            <person name="Pandey R.P."/>
            <person name="Lee C.-M."/>
            <person name="Sim J.-S."/>
            <person name="Jeong J.-T."/>
            <person name="Choi B.-S."/>
            <person name="Jung M."/>
            <person name="Ginzburg D."/>
            <person name="Zhao K."/>
            <person name="Won S.Y."/>
            <person name="Oh T.-J."/>
            <person name="Yu Y."/>
            <person name="Kim N.-H."/>
            <person name="Lee O.R."/>
            <person name="Lee T.-H."/>
            <person name="Bashyal P."/>
            <person name="Kim T.-S."/>
            <person name="Lee W.-H."/>
            <person name="Kawkins C."/>
            <person name="Kim C.-K."/>
            <person name="Kim J.S."/>
            <person name="Ahn B.O."/>
            <person name="Rhee S.Y."/>
            <person name="Sohng J.K."/>
        </authorList>
    </citation>
    <scope>NUCLEOTIDE SEQUENCE</scope>
    <source>
        <tissue evidence="3">Leaf</tissue>
    </source>
</reference>
<sequence length="238" mass="27859">MDMDVDEEQWTEQNAIDLDWSNGDQTQVISNRALVGKLFSDKNLNRNVVIGVIKKVWNLHEGLGIVELGDYRWSPLSTIQEIDFSRCPVWIQLHNLPLEGFSRNNVERMGSVVGEVVMIENPVVNGRLLRTFARARVVIDMKKPLTTGFWVPRPRLPRIWIEIRYEKLQHYCYNCGVIGHESWSCVKEKVILENGSEEVVSYGPWLCVMPVRTLDEAIIYSREEWRKEEDWCRRVEKK</sequence>
<dbReference type="EMBL" id="JAAIUW010000010">
    <property type="protein sequence ID" value="KAF7813220.1"/>
    <property type="molecule type" value="Genomic_DNA"/>
</dbReference>
<gene>
    <name evidence="3" type="ORF">G2W53_034196</name>
</gene>
<dbReference type="InterPro" id="IPR001878">
    <property type="entry name" value="Znf_CCHC"/>
</dbReference>
<dbReference type="GO" id="GO:0008270">
    <property type="term" value="F:zinc ion binding"/>
    <property type="evidence" value="ECO:0007669"/>
    <property type="project" value="UniProtKB-KW"/>
</dbReference>
<protein>
    <submittedName>
        <fullName evidence="3">TMV resistance protein N-like</fullName>
    </submittedName>
</protein>
<organism evidence="3 4">
    <name type="scientific">Senna tora</name>
    <dbReference type="NCBI Taxonomy" id="362788"/>
    <lineage>
        <taxon>Eukaryota</taxon>
        <taxon>Viridiplantae</taxon>
        <taxon>Streptophyta</taxon>
        <taxon>Embryophyta</taxon>
        <taxon>Tracheophyta</taxon>
        <taxon>Spermatophyta</taxon>
        <taxon>Magnoliopsida</taxon>
        <taxon>eudicotyledons</taxon>
        <taxon>Gunneridae</taxon>
        <taxon>Pentapetalae</taxon>
        <taxon>rosids</taxon>
        <taxon>fabids</taxon>
        <taxon>Fabales</taxon>
        <taxon>Fabaceae</taxon>
        <taxon>Caesalpinioideae</taxon>
        <taxon>Cassia clade</taxon>
        <taxon>Senna</taxon>
    </lineage>
</organism>